<evidence type="ECO:0000313" key="1">
    <source>
        <dbReference type="EMBL" id="CAE6511072.1"/>
    </source>
</evidence>
<organism evidence="1 2">
    <name type="scientific">Nitrosomonas nitrosa</name>
    <dbReference type="NCBI Taxonomy" id="52442"/>
    <lineage>
        <taxon>Bacteria</taxon>
        <taxon>Pseudomonadati</taxon>
        <taxon>Pseudomonadota</taxon>
        <taxon>Betaproteobacteria</taxon>
        <taxon>Nitrosomonadales</taxon>
        <taxon>Nitrosomonadaceae</taxon>
        <taxon>Nitrosomonas</taxon>
    </lineage>
</organism>
<dbReference type="Proteomes" id="UP000601736">
    <property type="component" value="Unassembled WGS sequence"/>
</dbReference>
<proteinExistence type="predicted"/>
<comment type="caution">
    <text evidence="1">The sequence shown here is derived from an EMBL/GenBank/DDBJ whole genome shotgun (WGS) entry which is preliminary data.</text>
</comment>
<dbReference type="EMBL" id="CAJNAP010000025">
    <property type="protein sequence ID" value="CAE6511072.1"/>
    <property type="molecule type" value="Genomic_DNA"/>
</dbReference>
<name>A0A8H9DAM8_9PROT</name>
<reference evidence="1" key="1">
    <citation type="submission" date="2021-02" db="EMBL/GenBank/DDBJ databases">
        <authorList>
            <person name="Han P."/>
        </authorList>
    </citation>
    <scope>NUCLEOTIDE SEQUENCE</scope>
    <source>
        <strain evidence="1">Nitrosomonas nitrosa 18-3D</strain>
    </source>
</reference>
<dbReference type="AlphaFoldDB" id="A0A8H9DAM8"/>
<protein>
    <submittedName>
        <fullName evidence="1">Uncharacterized protein</fullName>
    </submittedName>
</protein>
<evidence type="ECO:0000313" key="2">
    <source>
        <dbReference type="Proteomes" id="UP000601736"/>
    </source>
</evidence>
<accession>A0A8H9DAM8</accession>
<sequence length="48" mass="5602">MKQRTDLTGKFKIFGNSPISKIYDFPKAVTRQLKIHINFVENSFAKKD</sequence>
<gene>
    <name evidence="1" type="ORF">NMYAN_310002</name>
</gene>